<organism evidence="3 4">
    <name type="scientific">Parvularcula dongshanensis</name>
    <dbReference type="NCBI Taxonomy" id="1173995"/>
    <lineage>
        <taxon>Bacteria</taxon>
        <taxon>Pseudomonadati</taxon>
        <taxon>Pseudomonadota</taxon>
        <taxon>Alphaproteobacteria</taxon>
        <taxon>Parvularculales</taxon>
        <taxon>Parvularculaceae</taxon>
        <taxon>Parvularcula</taxon>
    </lineage>
</organism>
<sequence length="216" mass="24712">MRRSLRAALAALVLLPATVGCSSVYYDTMEKFGFEKRDILVDRVEDGREAQTDAQEEFKDALTQFRELVAFDGGELEKQYDKVSRSYDRMQREAEEVRGRIDAIEDVGEALFDEWEDELGEYQSAELRNASARQLRETQTQYAQVVRAMNRAADKMDPVLEIYQDQVLYLKHSLNARAIAGLEDERAVIEQRVNELIAEMDAAIAEANRFIDAMQA</sequence>
<dbReference type="PROSITE" id="PS51257">
    <property type="entry name" value="PROKAR_LIPOPROTEIN"/>
    <property type="match status" value="1"/>
</dbReference>
<keyword evidence="2" id="KW-0732">Signal</keyword>
<dbReference type="Proteomes" id="UP000563524">
    <property type="component" value="Unassembled WGS sequence"/>
</dbReference>
<keyword evidence="1" id="KW-0175">Coiled coil</keyword>
<feature type="coiled-coil region" evidence="1">
    <location>
        <begin position="80"/>
        <end position="107"/>
    </location>
</feature>
<evidence type="ECO:0000313" key="3">
    <source>
        <dbReference type="EMBL" id="MBB4659347.1"/>
    </source>
</evidence>
<dbReference type="RefSeq" id="WP_183817843.1">
    <property type="nucleotide sequence ID" value="NZ_JACHOB010000003.1"/>
</dbReference>
<dbReference type="InterPro" id="IPR021342">
    <property type="entry name" value="DUF2959"/>
</dbReference>
<comment type="caution">
    <text evidence="3">The sequence shown here is derived from an EMBL/GenBank/DDBJ whole genome shotgun (WGS) entry which is preliminary data.</text>
</comment>
<feature type="chain" id="PRO_5032402388" evidence="2">
    <location>
        <begin position="23"/>
        <end position="216"/>
    </location>
</feature>
<feature type="signal peptide" evidence="2">
    <location>
        <begin position="1"/>
        <end position="22"/>
    </location>
</feature>
<gene>
    <name evidence="3" type="ORF">GGQ59_001872</name>
</gene>
<reference evidence="3 4" key="1">
    <citation type="submission" date="2020-08" db="EMBL/GenBank/DDBJ databases">
        <title>Genomic Encyclopedia of Type Strains, Phase IV (KMG-IV): sequencing the most valuable type-strain genomes for metagenomic binning, comparative biology and taxonomic classification.</title>
        <authorList>
            <person name="Goeker M."/>
        </authorList>
    </citation>
    <scope>NUCLEOTIDE SEQUENCE [LARGE SCALE GENOMIC DNA]</scope>
    <source>
        <strain evidence="3 4">DSM 102850</strain>
    </source>
</reference>
<feature type="coiled-coil region" evidence="1">
    <location>
        <begin position="179"/>
        <end position="206"/>
    </location>
</feature>
<keyword evidence="4" id="KW-1185">Reference proteome</keyword>
<evidence type="ECO:0000256" key="1">
    <source>
        <dbReference type="SAM" id="Coils"/>
    </source>
</evidence>
<evidence type="ECO:0000313" key="4">
    <source>
        <dbReference type="Proteomes" id="UP000563524"/>
    </source>
</evidence>
<accession>A0A840I3J2</accession>
<dbReference type="EMBL" id="JACHOB010000003">
    <property type="protein sequence ID" value="MBB4659347.1"/>
    <property type="molecule type" value="Genomic_DNA"/>
</dbReference>
<dbReference type="AlphaFoldDB" id="A0A840I3J2"/>
<name>A0A840I3J2_9PROT</name>
<protein>
    <submittedName>
        <fullName evidence="3">Skp family chaperone for outer membrane proteins</fullName>
    </submittedName>
</protein>
<dbReference type="Pfam" id="PF11172">
    <property type="entry name" value="DUF2959"/>
    <property type="match status" value="1"/>
</dbReference>
<proteinExistence type="predicted"/>
<evidence type="ECO:0000256" key="2">
    <source>
        <dbReference type="SAM" id="SignalP"/>
    </source>
</evidence>